<evidence type="ECO:0008006" key="6">
    <source>
        <dbReference type="Google" id="ProtNLM"/>
    </source>
</evidence>
<keyword evidence="5" id="KW-1185">Reference proteome</keyword>
<dbReference type="PROSITE" id="PS51257">
    <property type="entry name" value="PROKAR_LIPOPROTEIN"/>
    <property type="match status" value="1"/>
</dbReference>
<dbReference type="EMBL" id="CP033912">
    <property type="protein sequence ID" value="AZA95450.1"/>
    <property type="molecule type" value="Genomic_DNA"/>
</dbReference>
<proteinExistence type="predicted"/>
<feature type="chain" id="PRO_5041906346" description="Lipoprotein" evidence="1">
    <location>
        <begin position="21"/>
        <end position="213"/>
    </location>
</feature>
<accession>A0AAD1DLP5</accession>
<evidence type="ECO:0000313" key="2">
    <source>
        <dbReference type="EMBL" id="AZA87021.1"/>
    </source>
</evidence>
<keyword evidence="1" id="KW-0732">Signal</keyword>
<evidence type="ECO:0000256" key="1">
    <source>
        <dbReference type="SAM" id="SignalP"/>
    </source>
</evidence>
<evidence type="ECO:0000313" key="4">
    <source>
        <dbReference type="Proteomes" id="UP000274073"/>
    </source>
</evidence>
<dbReference type="EMBL" id="CP033915">
    <property type="protein sequence ID" value="AZA87021.1"/>
    <property type="molecule type" value="Genomic_DNA"/>
</dbReference>
<dbReference type="RefSeq" id="WP_123854391.1">
    <property type="nucleotide sequence ID" value="NZ_CP033912.1"/>
</dbReference>
<protein>
    <recommendedName>
        <fullName evidence="6">Lipoprotein</fullName>
    </recommendedName>
</protein>
<evidence type="ECO:0000313" key="3">
    <source>
        <dbReference type="EMBL" id="AZA95450.1"/>
    </source>
</evidence>
<gene>
    <name evidence="2" type="ORF">EG349_09625</name>
    <name evidence="3" type="ORF">EG353_07705</name>
</gene>
<dbReference type="Proteomes" id="UP000281741">
    <property type="component" value="Chromosome"/>
</dbReference>
<name>A0AAD1DLP5_9FLAO</name>
<dbReference type="Proteomes" id="UP000274073">
    <property type="component" value="Chromosome"/>
</dbReference>
<reference evidence="4 5" key="1">
    <citation type="submission" date="2018-11" db="EMBL/GenBank/DDBJ databases">
        <title>Proposal to divide the Flavobacteriaceae and reorganize its genera based on Amino Acid Identity values calculated from whole genome sequences.</title>
        <authorList>
            <person name="Nicholson A.C."/>
            <person name="Gulvik C.A."/>
            <person name="Whitney A.M."/>
            <person name="Humrighouse B.W."/>
            <person name="Bell M."/>
            <person name="Holmes B."/>
            <person name="Steigerwalt A.G."/>
            <person name="Villarma A."/>
            <person name="Sheth M."/>
            <person name="Batra D."/>
            <person name="Pryor J."/>
            <person name="Bernardet J.-F."/>
            <person name="Hugo C."/>
            <person name="Kampfer P."/>
            <person name="Newman J."/>
            <person name="McQuiston J.R."/>
        </authorList>
    </citation>
    <scope>NUCLEOTIDE SEQUENCE [LARGE SCALE GENOMIC DNA]</scope>
    <source>
        <strain evidence="2 4">G0207</strain>
        <strain evidence="3 5">H5143</strain>
    </source>
</reference>
<organism evidence="2 4">
    <name type="scientific">Chryseobacterium shandongense</name>
    <dbReference type="NCBI Taxonomy" id="1493872"/>
    <lineage>
        <taxon>Bacteria</taxon>
        <taxon>Pseudomonadati</taxon>
        <taxon>Bacteroidota</taxon>
        <taxon>Flavobacteriia</taxon>
        <taxon>Flavobacteriales</taxon>
        <taxon>Weeksellaceae</taxon>
        <taxon>Chryseobacterium group</taxon>
        <taxon>Chryseobacterium</taxon>
    </lineage>
</organism>
<dbReference type="AlphaFoldDB" id="A0AAD1DLP5"/>
<evidence type="ECO:0000313" key="5">
    <source>
        <dbReference type="Proteomes" id="UP000281741"/>
    </source>
</evidence>
<sequence length="213" mass="23702">MKKSLLAVVLTGTLFLSSCASDEQNFNDVEARSQSKVENSMQMKSAQSIASDQKVIDFFMNEKRFMNKAKSEEEVFALDAEETLDDKQNKFYAVFNTSETEFHNYVETQRELKNYIEETYHLGDLDGGVRAEILTPVMEIVHPEIVESFSDCRGVYIAKLALNASVAYGAHVACLTADVTVIVGALCHSAVLVGQAAANYIALDEYRTCIKNK</sequence>
<feature type="signal peptide" evidence="1">
    <location>
        <begin position="1"/>
        <end position="20"/>
    </location>
</feature>